<dbReference type="Proteomes" id="UP001057375">
    <property type="component" value="Unassembled WGS sequence"/>
</dbReference>
<comment type="caution">
    <text evidence="2">The sequence shown here is derived from an EMBL/GenBank/DDBJ whole genome shotgun (WGS) entry which is preliminary data.</text>
</comment>
<feature type="non-terminal residue" evidence="2">
    <location>
        <position position="112"/>
    </location>
</feature>
<organism evidence="2 3">
    <name type="scientific">Aduncisulcus paluster</name>
    <dbReference type="NCBI Taxonomy" id="2918883"/>
    <lineage>
        <taxon>Eukaryota</taxon>
        <taxon>Metamonada</taxon>
        <taxon>Carpediemonas-like organisms</taxon>
        <taxon>Aduncisulcus</taxon>
    </lineage>
</organism>
<protein>
    <submittedName>
        <fullName evidence="2">Multi-domain containing protein</fullName>
    </submittedName>
</protein>
<dbReference type="InterPro" id="IPR013197">
    <property type="entry name" value="RNA_pol_III_RPC82-rel_HTH"/>
</dbReference>
<dbReference type="InterPro" id="IPR036388">
    <property type="entry name" value="WH-like_DNA-bd_sf"/>
</dbReference>
<reference evidence="2" key="1">
    <citation type="submission" date="2022-03" db="EMBL/GenBank/DDBJ databases">
        <title>Draft genome sequence of Aduncisulcus paluster, a free-living microaerophilic Fornicata.</title>
        <authorList>
            <person name="Yuyama I."/>
            <person name="Kume K."/>
            <person name="Tamura T."/>
            <person name="Inagaki Y."/>
            <person name="Hashimoto T."/>
        </authorList>
    </citation>
    <scope>NUCLEOTIDE SEQUENCE</scope>
    <source>
        <strain evidence="2">NY0171</strain>
    </source>
</reference>
<dbReference type="Gene3D" id="1.10.10.10">
    <property type="entry name" value="Winged helix-like DNA-binding domain superfamily/Winged helix DNA-binding domain"/>
    <property type="match status" value="1"/>
</dbReference>
<evidence type="ECO:0000313" key="2">
    <source>
        <dbReference type="EMBL" id="GKT26379.1"/>
    </source>
</evidence>
<keyword evidence="3" id="KW-1185">Reference proteome</keyword>
<feature type="domain" description="RNA polymerase III subunit RPC82-related helix-turn-helix" evidence="1">
    <location>
        <begin position="12"/>
        <end position="62"/>
    </location>
</feature>
<name>A0ABQ5K6Q8_9EUKA</name>
<dbReference type="Pfam" id="PF08221">
    <property type="entry name" value="HTH_9"/>
    <property type="match status" value="1"/>
</dbReference>
<gene>
    <name evidence="2" type="ORF">ADUPG1_013340</name>
</gene>
<evidence type="ECO:0000313" key="3">
    <source>
        <dbReference type="Proteomes" id="UP001057375"/>
    </source>
</evidence>
<proteinExistence type="predicted"/>
<dbReference type="EMBL" id="BQXS01012650">
    <property type="protein sequence ID" value="GKT26379.1"/>
    <property type="molecule type" value="Genomic_DNA"/>
</dbReference>
<accession>A0ABQ5K6Q8</accession>
<evidence type="ECO:0000259" key="1">
    <source>
        <dbReference type="Pfam" id="PF08221"/>
    </source>
</evidence>
<sequence length="112" mass="12590">MSWQRALAEAEIASSFGEEAKKIYSTLFIYPYSTIGDIHDATDIPFPTISSFLTLLIQNNIVYSISLSKSELRRDGKKHNLLGHASDQPIDIFVVIPSFAVLRLCFPLFTHT</sequence>